<evidence type="ECO:0000256" key="2">
    <source>
        <dbReference type="SAM" id="SignalP"/>
    </source>
</evidence>
<feature type="transmembrane region" description="Helical" evidence="1">
    <location>
        <begin position="213"/>
        <end position="232"/>
    </location>
</feature>
<evidence type="ECO:0000313" key="4">
    <source>
        <dbReference type="EMBL" id="KAB8242521.1"/>
    </source>
</evidence>
<keyword evidence="2" id="KW-0732">Signal</keyword>
<dbReference type="PANTHER" id="PTHR45033">
    <property type="match status" value="1"/>
</dbReference>
<dbReference type="Pfam" id="PF08240">
    <property type="entry name" value="ADH_N"/>
    <property type="match status" value="1"/>
</dbReference>
<feature type="transmembrane region" description="Helical" evidence="1">
    <location>
        <begin position="238"/>
        <end position="258"/>
    </location>
</feature>
<dbReference type="Proteomes" id="UP000325434">
    <property type="component" value="Unassembled WGS sequence"/>
</dbReference>
<dbReference type="VEuPathDB" id="FungiDB:AFLA_011756"/>
<gene>
    <name evidence="4" type="ORF">BDV35DRAFT_384007</name>
</gene>
<evidence type="ECO:0000256" key="1">
    <source>
        <dbReference type="SAM" id="Phobius"/>
    </source>
</evidence>
<dbReference type="VEuPathDB" id="FungiDB:F9C07_2221926"/>
<keyword evidence="1" id="KW-0472">Membrane</keyword>
<dbReference type="InterPro" id="IPR013154">
    <property type="entry name" value="ADH-like_N"/>
</dbReference>
<dbReference type="EMBL" id="ML734662">
    <property type="protein sequence ID" value="KAB8242521.1"/>
    <property type="molecule type" value="Genomic_DNA"/>
</dbReference>
<keyword evidence="1" id="KW-1133">Transmembrane helix</keyword>
<feature type="transmembrane region" description="Helical" evidence="1">
    <location>
        <begin position="114"/>
        <end position="134"/>
    </location>
</feature>
<feature type="transmembrane region" description="Helical" evidence="1">
    <location>
        <begin position="140"/>
        <end position="160"/>
    </location>
</feature>
<dbReference type="PANTHER" id="PTHR45033:SF2">
    <property type="entry name" value="ZINC-TYPE ALCOHOL DEHYDROGENASE-LIKE PROTEIN C1773.06C"/>
    <property type="match status" value="1"/>
</dbReference>
<protein>
    <recommendedName>
        <fullName evidence="3">Enoyl reductase (ER) domain-containing protein</fullName>
    </recommendedName>
</protein>
<dbReference type="InterPro" id="IPR011032">
    <property type="entry name" value="GroES-like_sf"/>
</dbReference>
<dbReference type="GO" id="GO:0016491">
    <property type="term" value="F:oxidoreductase activity"/>
    <property type="evidence" value="ECO:0007669"/>
    <property type="project" value="InterPro"/>
</dbReference>
<dbReference type="AlphaFoldDB" id="A0A5N6GJE9"/>
<reference evidence="4" key="1">
    <citation type="submission" date="2019-04" db="EMBL/GenBank/DDBJ databases">
        <title>Friends and foes A comparative genomics study of 23 Aspergillus species from section Flavi.</title>
        <authorList>
            <consortium name="DOE Joint Genome Institute"/>
            <person name="Kjaerbolling I."/>
            <person name="Vesth T."/>
            <person name="Frisvad J.C."/>
            <person name="Nybo J.L."/>
            <person name="Theobald S."/>
            <person name="Kildgaard S."/>
            <person name="Isbrandt T."/>
            <person name="Kuo A."/>
            <person name="Sato A."/>
            <person name="Lyhne E.K."/>
            <person name="Kogle M.E."/>
            <person name="Wiebenga A."/>
            <person name="Kun R.S."/>
            <person name="Lubbers R.J."/>
            <person name="Makela M.R."/>
            <person name="Barry K."/>
            <person name="Chovatia M."/>
            <person name="Clum A."/>
            <person name="Daum C."/>
            <person name="Haridas S."/>
            <person name="He G."/>
            <person name="LaButti K."/>
            <person name="Lipzen A."/>
            <person name="Mondo S."/>
            <person name="Riley R."/>
            <person name="Salamov A."/>
            <person name="Simmons B.A."/>
            <person name="Magnuson J.K."/>
            <person name="Henrissat B."/>
            <person name="Mortensen U.H."/>
            <person name="Larsen T.O."/>
            <person name="Devries R.P."/>
            <person name="Grigoriev I.V."/>
            <person name="Machida M."/>
            <person name="Baker S.E."/>
            <person name="Andersen M.R."/>
        </authorList>
    </citation>
    <scope>NUCLEOTIDE SEQUENCE [LARGE SCALE GENOMIC DNA]</scope>
    <source>
        <strain evidence="4">CBS 121.62</strain>
    </source>
</reference>
<sequence>MSLDLVGIIFLADLSLIAQRTALTGGSTFLDTFILCPGLHRQQDAANVHRGEYPAVAAMTTGYVFRVENPATVNFLQRVGHTGQLTTLSVTNTRKTRKGWRSHFMSSIDSSMSLGAVAAYLLAVSSTIAVSYLLVLTEDWWGLLVLTVLMFTRFINVLLIRSRSRVGWSGASEPGVVGDLLVLLSQDRWVRIRGYVDDLKAVTSGEWLHDMTWVESAISGFTTLLVYLNVALASNAKLSGQVMLLLLFVGTGGLLGLVNMLTQGLQMHGNLITVDIPRRKYRRRLDLVEALICETGRDDWAVRLGMINPSQASATKEHIVLMLVNTSILKDSYEEGDIRISAASIWVLSGTCGIDSLQLQDVPIPDPGDYEVLVKFHAASLNFRDIMIANVRLHSSDAAGEIVKVGPKVTRFSTGQRVSPIFHLTHLYGSVKDMDIQHQLGGTYDGVFCEYGVFNEHGCVEIPSTLSYREAATLPCAALTAWNALYGGPRKLKPGDVVLTQGSGGVSIFALQFAKLGGAQVISTTSNAEKGAKLRDLGADVIINYAEDSEWGQTAKSQSHRKRGADFVVEIANTMVQSSQAVANNGCITTIGRRGNSERGAGSSHSSVLATVRRILVGNRQLQEDMNAAIEVSHLKPQIDGLSFKFHELKEAYDYFQQGSHFGKVVVDFD</sequence>
<dbReference type="InterPro" id="IPR013149">
    <property type="entry name" value="ADH-like_C"/>
</dbReference>
<feature type="signal peptide" evidence="2">
    <location>
        <begin position="1"/>
        <end position="22"/>
    </location>
</feature>
<name>A0A5N6GJE9_ASPFL</name>
<dbReference type="SMART" id="SM00829">
    <property type="entry name" value="PKS_ER"/>
    <property type="match status" value="1"/>
</dbReference>
<proteinExistence type="predicted"/>
<organism evidence="4">
    <name type="scientific">Aspergillus flavus</name>
    <dbReference type="NCBI Taxonomy" id="5059"/>
    <lineage>
        <taxon>Eukaryota</taxon>
        <taxon>Fungi</taxon>
        <taxon>Dikarya</taxon>
        <taxon>Ascomycota</taxon>
        <taxon>Pezizomycotina</taxon>
        <taxon>Eurotiomycetes</taxon>
        <taxon>Eurotiomycetidae</taxon>
        <taxon>Eurotiales</taxon>
        <taxon>Aspergillaceae</taxon>
        <taxon>Aspergillus</taxon>
        <taxon>Aspergillus subgen. Circumdati</taxon>
    </lineage>
</organism>
<dbReference type="InterPro" id="IPR036291">
    <property type="entry name" value="NAD(P)-bd_dom_sf"/>
</dbReference>
<dbReference type="Gene3D" id="3.90.180.10">
    <property type="entry name" value="Medium-chain alcohol dehydrogenases, catalytic domain"/>
    <property type="match status" value="1"/>
</dbReference>
<dbReference type="CDD" id="cd08276">
    <property type="entry name" value="MDR7"/>
    <property type="match status" value="1"/>
</dbReference>
<dbReference type="InterPro" id="IPR052711">
    <property type="entry name" value="Zinc_ADH-like"/>
</dbReference>
<feature type="domain" description="Enoyl reductase (ER)" evidence="3">
    <location>
        <begin position="353"/>
        <end position="667"/>
    </location>
</feature>
<dbReference type="VEuPathDB" id="FungiDB:AFLA_011757"/>
<dbReference type="SUPFAM" id="SSF50129">
    <property type="entry name" value="GroES-like"/>
    <property type="match status" value="1"/>
</dbReference>
<keyword evidence="1" id="KW-0812">Transmembrane</keyword>
<dbReference type="InterPro" id="IPR020843">
    <property type="entry name" value="ER"/>
</dbReference>
<dbReference type="Gene3D" id="3.40.50.720">
    <property type="entry name" value="NAD(P)-binding Rossmann-like Domain"/>
    <property type="match status" value="1"/>
</dbReference>
<feature type="chain" id="PRO_5024854135" description="Enoyl reductase (ER) domain-containing protein" evidence="2">
    <location>
        <begin position="23"/>
        <end position="670"/>
    </location>
</feature>
<evidence type="ECO:0000259" key="3">
    <source>
        <dbReference type="SMART" id="SM00829"/>
    </source>
</evidence>
<dbReference type="SUPFAM" id="SSF51735">
    <property type="entry name" value="NAD(P)-binding Rossmann-fold domains"/>
    <property type="match status" value="1"/>
</dbReference>
<dbReference type="Pfam" id="PF00107">
    <property type="entry name" value="ADH_zinc_N"/>
    <property type="match status" value="1"/>
</dbReference>
<accession>A0A5N6GJE9</accession>